<dbReference type="Proteomes" id="UP000015101">
    <property type="component" value="Unassembled WGS sequence"/>
</dbReference>
<dbReference type="KEGG" id="hro:HELRODRAFT_164337"/>
<reference evidence="4" key="1">
    <citation type="submission" date="2012-12" db="EMBL/GenBank/DDBJ databases">
        <authorList>
            <person name="Hellsten U."/>
            <person name="Grimwood J."/>
            <person name="Chapman J.A."/>
            <person name="Shapiro H."/>
            <person name="Aerts A."/>
            <person name="Otillar R.P."/>
            <person name="Terry A.Y."/>
            <person name="Boore J.L."/>
            <person name="Simakov O."/>
            <person name="Marletaz F."/>
            <person name="Cho S.-J."/>
            <person name="Edsinger-Gonzales E."/>
            <person name="Havlak P."/>
            <person name="Kuo D.-H."/>
            <person name="Larsson T."/>
            <person name="Lv J."/>
            <person name="Arendt D."/>
            <person name="Savage R."/>
            <person name="Osoegawa K."/>
            <person name="de Jong P."/>
            <person name="Lindberg D.R."/>
            <person name="Seaver E.C."/>
            <person name="Weisblat D.A."/>
            <person name="Putnam N.H."/>
            <person name="Grigoriev I.V."/>
            <person name="Rokhsar D.S."/>
        </authorList>
    </citation>
    <scope>NUCLEOTIDE SEQUENCE</scope>
</reference>
<sequence length="158" mass="17549">MHSITAKHLEHLTQFSTLLSSYPASSFSFSSALLPDQSMQVHLGRWQMAEVDLLCTEIKGLKSAVLIQNTKNNLDISSISIRTSKLGGHGFFRMKCNSITNNTSRNQILAEKFKKIADVISVLQSSDCGGWRKVCRVGIFEESVRAGYFSSDSVVRQC</sequence>
<keyword evidence="4" id="KW-1185">Reference proteome</keyword>
<evidence type="ECO:0000313" key="4">
    <source>
        <dbReference type="Proteomes" id="UP000015101"/>
    </source>
</evidence>
<dbReference type="RefSeq" id="XP_009027543.1">
    <property type="nucleotide sequence ID" value="XM_009029295.1"/>
</dbReference>
<dbReference type="GeneID" id="20200501"/>
<name>T1EVA1_HELRO</name>
<dbReference type="HOGENOM" id="CLU_1671244_0_0_1"/>
<dbReference type="CTD" id="20200501"/>
<evidence type="ECO:0000313" key="3">
    <source>
        <dbReference type="EnsemblMetazoa" id="HelroP164337"/>
    </source>
</evidence>
<dbReference type="AlphaFoldDB" id="T1EVA1"/>
<dbReference type="InterPro" id="IPR002912">
    <property type="entry name" value="ACT_dom"/>
</dbReference>
<protein>
    <recommendedName>
        <fullName evidence="1">ACT domain-containing protein</fullName>
    </recommendedName>
</protein>
<dbReference type="EMBL" id="KB097571">
    <property type="protein sequence ID" value="ESN94483.1"/>
    <property type="molecule type" value="Genomic_DNA"/>
</dbReference>
<evidence type="ECO:0000259" key="1">
    <source>
        <dbReference type="PROSITE" id="PS51671"/>
    </source>
</evidence>
<evidence type="ECO:0000313" key="2">
    <source>
        <dbReference type="EMBL" id="ESN94483.1"/>
    </source>
</evidence>
<dbReference type="EnsemblMetazoa" id="HelroT164337">
    <property type="protein sequence ID" value="HelroP164337"/>
    <property type="gene ID" value="HelroG164337"/>
</dbReference>
<accession>T1EVA1</accession>
<reference evidence="2 4" key="2">
    <citation type="journal article" date="2013" name="Nature">
        <title>Insights into bilaterian evolution from three spiralian genomes.</title>
        <authorList>
            <person name="Simakov O."/>
            <person name="Marletaz F."/>
            <person name="Cho S.J."/>
            <person name="Edsinger-Gonzales E."/>
            <person name="Havlak P."/>
            <person name="Hellsten U."/>
            <person name="Kuo D.H."/>
            <person name="Larsson T."/>
            <person name="Lv J."/>
            <person name="Arendt D."/>
            <person name="Savage R."/>
            <person name="Osoegawa K."/>
            <person name="de Jong P."/>
            <person name="Grimwood J."/>
            <person name="Chapman J.A."/>
            <person name="Shapiro H."/>
            <person name="Aerts A."/>
            <person name="Otillar R.P."/>
            <person name="Terry A.Y."/>
            <person name="Boore J.L."/>
            <person name="Grigoriev I.V."/>
            <person name="Lindberg D.R."/>
            <person name="Seaver E.C."/>
            <person name="Weisblat D.A."/>
            <person name="Putnam N.H."/>
            <person name="Rokhsar D.S."/>
        </authorList>
    </citation>
    <scope>NUCLEOTIDE SEQUENCE</scope>
</reference>
<dbReference type="PROSITE" id="PS51671">
    <property type="entry name" value="ACT"/>
    <property type="match status" value="1"/>
</dbReference>
<dbReference type="InParanoid" id="T1EVA1"/>
<feature type="domain" description="ACT" evidence="1">
    <location>
        <begin position="50"/>
        <end position="127"/>
    </location>
</feature>
<organism evidence="3 4">
    <name type="scientific">Helobdella robusta</name>
    <name type="common">Californian leech</name>
    <dbReference type="NCBI Taxonomy" id="6412"/>
    <lineage>
        <taxon>Eukaryota</taxon>
        <taxon>Metazoa</taxon>
        <taxon>Spiralia</taxon>
        <taxon>Lophotrochozoa</taxon>
        <taxon>Annelida</taxon>
        <taxon>Clitellata</taxon>
        <taxon>Hirudinea</taxon>
        <taxon>Rhynchobdellida</taxon>
        <taxon>Glossiphoniidae</taxon>
        <taxon>Helobdella</taxon>
    </lineage>
</organism>
<reference evidence="3" key="3">
    <citation type="submission" date="2015-06" db="UniProtKB">
        <authorList>
            <consortium name="EnsemblMetazoa"/>
        </authorList>
    </citation>
    <scope>IDENTIFICATION</scope>
</reference>
<dbReference type="EMBL" id="AMQM01001634">
    <property type="status" value="NOT_ANNOTATED_CDS"/>
    <property type="molecule type" value="Genomic_DNA"/>
</dbReference>
<gene>
    <name evidence="3" type="primary">20200501</name>
    <name evidence="2" type="ORF">HELRODRAFT_164337</name>
</gene>
<proteinExistence type="predicted"/>